<evidence type="ECO:0000313" key="8">
    <source>
        <dbReference type="EMBL" id="KAF2488979.1"/>
    </source>
</evidence>
<dbReference type="PANTHER" id="PTHR23501:SF33">
    <property type="entry name" value="MAJOR FACILITATOR SUPERFAMILY (MFS) PROFILE DOMAIN-CONTAINING PROTEIN"/>
    <property type="match status" value="1"/>
</dbReference>
<evidence type="ECO:0000256" key="2">
    <source>
        <dbReference type="ARBA" id="ARBA00022692"/>
    </source>
</evidence>
<feature type="transmembrane region" description="Helical" evidence="6">
    <location>
        <begin position="77"/>
        <end position="95"/>
    </location>
</feature>
<dbReference type="GO" id="GO:0000329">
    <property type="term" value="C:fungal-type vacuole membrane"/>
    <property type="evidence" value="ECO:0007669"/>
    <property type="project" value="TreeGrafter"/>
</dbReference>
<keyword evidence="2 6" id="KW-0812">Transmembrane</keyword>
<evidence type="ECO:0000259" key="7">
    <source>
        <dbReference type="PROSITE" id="PS50850"/>
    </source>
</evidence>
<feature type="transmembrane region" description="Helical" evidence="6">
    <location>
        <begin position="232"/>
        <end position="254"/>
    </location>
</feature>
<dbReference type="AlphaFoldDB" id="A0A6A6QA99"/>
<evidence type="ECO:0000256" key="1">
    <source>
        <dbReference type="ARBA" id="ARBA00004141"/>
    </source>
</evidence>
<accession>A0A6A6QA99</accession>
<evidence type="ECO:0000256" key="5">
    <source>
        <dbReference type="SAM" id="MobiDB-lite"/>
    </source>
</evidence>
<comment type="subcellular location">
    <subcellularLocation>
        <location evidence="1">Membrane</location>
        <topology evidence="1">Multi-pass membrane protein</topology>
    </subcellularLocation>
</comment>
<dbReference type="OrthoDB" id="6770063at2759"/>
<dbReference type="InterPro" id="IPR011701">
    <property type="entry name" value="MFS"/>
</dbReference>
<dbReference type="PANTHER" id="PTHR23501">
    <property type="entry name" value="MAJOR FACILITATOR SUPERFAMILY"/>
    <property type="match status" value="1"/>
</dbReference>
<evidence type="ECO:0000256" key="3">
    <source>
        <dbReference type="ARBA" id="ARBA00022989"/>
    </source>
</evidence>
<feature type="transmembrane region" description="Helical" evidence="6">
    <location>
        <begin position="115"/>
        <end position="134"/>
    </location>
</feature>
<feature type="transmembrane region" description="Helical" evidence="6">
    <location>
        <begin position="146"/>
        <end position="165"/>
    </location>
</feature>
<proteinExistence type="predicted"/>
<dbReference type="SUPFAM" id="SSF103473">
    <property type="entry name" value="MFS general substrate transporter"/>
    <property type="match status" value="1"/>
</dbReference>
<dbReference type="InterPro" id="IPR036259">
    <property type="entry name" value="MFS_trans_sf"/>
</dbReference>
<protein>
    <submittedName>
        <fullName evidence="8">Major facilitator superfamily transporter</fullName>
    </submittedName>
</protein>
<feature type="transmembrane region" description="Helical" evidence="6">
    <location>
        <begin position="386"/>
        <end position="406"/>
    </location>
</feature>
<reference evidence="8" key="1">
    <citation type="journal article" date="2020" name="Stud. Mycol.">
        <title>101 Dothideomycetes genomes: a test case for predicting lifestyles and emergence of pathogens.</title>
        <authorList>
            <person name="Haridas S."/>
            <person name="Albert R."/>
            <person name="Binder M."/>
            <person name="Bloem J."/>
            <person name="Labutti K."/>
            <person name="Salamov A."/>
            <person name="Andreopoulos B."/>
            <person name="Baker S."/>
            <person name="Barry K."/>
            <person name="Bills G."/>
            <person name="Bluhm B."/>
            <person name="Cannon C."/>
            <person name="Castanera R."/>
            <person name="Culley D."/>
            <person name="Daum C."/>
            <person name="Ezra D."/>
            <person name="Gonzalez J."/>
            <person name="Henrissat B."/>
            <person name="Kuo A."/>
            <person name="Liang C."/>
            <person name="Lipzen A."/>
            <person name="Lutzoni F."/>
            <person name="Magnuson J."/>
            <person name="Mondo S."/>
            <person name="Nolan M."/>
            <person name="Ohm R."/>
            <person name="Pangilinan J."/>
            <person name="Park H.-J."/>
            <person name="Ramirez L."/>
            <person name="Alfaro M."/>
            <person name="Sun H."/>
            <person name="Tritt A."/>
            <person name="Yoshinaga Y."/>
            <person name="Zwiers L.-H."/>
            <person name="Turgeon B."/>
            <person name="Goodwin S."/>
            <person name="Spatafora J."/>
            <person name="Crous P."/>
            <person name="Grigoriev I."/>
        </authorList>
    </citation>
    <scope>NUCLEOTIDE SEQUENCE</scope>
    <source>
        <strain evidence="8">CBS 269.34</strain>
    </source>
</reference>
<evidence type="ECO:0000256" key="6">
    <source>
        <dbReference type="SAM" id="Phobius"/>
    </source>
</evidence>
<feature type="transmembrane region" description="Helical" evidence="6">
    <location>
        <begin position="275"/>
        <end position="298"/>
    </location>
</feature>
<dbReference type="Pfam" id="PF07690">
    <property type="entry name" value="MFS_1"/>
    <property type="match status" value="1"/>
</dbReference>
<dbReference type="PROSITE" id="PS50850">
    <property type="entry name" value="MFS"/>
    <property type="match status" value="1"/>
</dbReference>
<sequence length="581" mass="61852">MPRDSIAEEPSERSPLLADQQFSSPESSQSTSTSSTSSGDSGDDESIRSFSKPRTDEESHAANGTIESQPQPASTAAIARIIVVLLIGVFISNADGSLVLATHPLIASEFNDLSASSWLFTSFALAGAATQSLYGKLSDIYGRKALVLVAYGLFASGLVVVGLGTSMWQVILGRVISGAGGAGMTVLVSILITDLVPLRQVASWRSYVNVVATTGRSIGGPLGGWLADTIGWRWSFFGQAPLIVLAMILCWIVLPSHNPKQGRKESPNSAKGGSRFARIDFLGAALMAAVILSFLLPIEIGGVKIPWKHPLISALFGLGIVLAIFFVMTEAWWAKEPVLPLQLLRQRDAVASYLIMAFQTAAQLGMMFSVPLYFQITAKASNTMAGAHLAPAVVGNALGGIASGLLIRRWGRYKAIVVLATVFSSLSYFLLIVRWHGHTNWWESLYIIPGGFGQGLSQSALFISLQAAIDPAHTAVATSTLYLTGTIGMIMGLAGVSATMQETLRRGLDRRLIGLGFGHIKRGKIIHKAASDIGFVQNATGVVGEAILEAYIEGIEYTHVLSLGCSLLAFVGSLVLREYKL</sequence>
<feature type="domain" description="Major facilitator superfamily (MFS) profile" evidence="7">
    <location>
        <begin position="81"/>
        <end position="581"/>
    </location>
</feature>
<dbReference type="InterPro" id="IPR020846">
    <property type="entry name" value="MFS_dom"/>
</dbReference>
<feature type="transmembrane region" description="Helical" evidence="6">
    <location>
        <begin position="310"/>
        <end position="329"/>
    </location>
</feature>
<evidence type="ECO:0000313" key="9">
    <source>
        <dbReference type="Proteomes" id="UP000799750"/>
    </source>
</evidence>
<feature type="transmembrane region" description="Helical" evidence="6">
    <location>
        <begin position="171"/>
        <end position="195"/>
    </location>
</feature>
<dbReference type="Proteomes" id="UP000799750">
    <property type="component" value="Unassembled WGS sequence"/>
</dbReference>
<keyword evidence="4 6" id="KW-0472">Membrane</keyword>
<keyword evidence="3 6" id="KW-1133">Transmembrane helix</keyword>
<feature type="compositionally biased region" description="Basic and acidic residues" evidence="5">
    <location>
        <begin position="1"/>
        <end position="12"/>
    </location>
</feature>
<feature type="transmembrane region" description="Helical" evidence="6">
    <location>
        <begin position="413"/>
        <end position="433"/>
    </location>
</feature>
<dbReference type="EMBL" id="MU004200">
    <property type="protein sequence ID" value="KAF2488979.1"/>
    <property type="molecule type" value="Genomic_DNA"/>
</dbReference>
<keyword evidence="9" id="KW-1185">Reference proteome</keyword>
<gene>
    <name evidence="8" type="ORF">BU16DRAFT_220059</name>
</gene>
<feature type="transmembrane region" description="Helical" evidence="6">
    <location>
        <begin position="481"/>
        <end position="500"/>
    </location>
</feature>
<feature type="compositionally biased region" description="Low complexity" evidence="5">
    <location>
        <begin position="23"/>
        <end position="40"/>
    </location>
</feature>
<name>A0A6A6QA99_9PEZI</name>
<feature type="transmembrane region" description="Helical" evidence="6">
    <location>
        <begin position="350"/>
        <end position="374"/>
    </location>
</feature>
<dbReference type="GO" id="GO:0015174">
    <property type="term" value="F:basic amino acid transmembrane transporter activity"/>
    <property type="evidence" value="ECO:0007669"/>
    <property type="project" value="TreeGrafter"/>
</dbReference>
<dbReference type="Gene3D" id="1.20.1250.20">
    <property type="entry name" value="MFS general substrate transporter like domains"/>
    <property type="match status" value="1"/>
</dbReference>
<organism evidence="8 9">
    <name type="scientific">Lophium mytilinum</name>
    <dbReference type="NCBI Taxonomy" id="390894"/>
    <lineage>
        <taxon>Eukaryota</taxon>
        <taxon>Fungi</taxon>
        <taxon>Dikarya</taxon>
        <taxon>Ascomycota</taxon>
        <taxon>Pezizomycotina</taxon>
        <taxon>Dothideomycetes</taxon>
        <taxon>Pleosporomycetidae</taxon>
        <taxon>Mytilinidiales</taxon>
        <taxon>Mytilinidiaceae</taxon>
        <taxon>Lophium</taxon>
    </lineage>
</organism>
<feature type="region of interest" description="Disordered" evidence="5">
    <location>
        <begin position="1"/>
        <end position="69"/>
    </location>
</feature>
<evidence type="ECO:0000256" key="4">
    <source>
        <dbReference type="ARBA" id="ARBA00023136"/>
    </source>
</evidence>